<keyword evidence="1" id="KW-1133">Transmembrane helix</keyword>
<dbReference type="EMBL" id="JBDLOU010000010">
    <property type="protein sequence ID" value="MEX3737926.1"/>
    <property type="molecule type" value="Genomic_DNA"/>
</dbReference>
<name>A0ABV3V935_9MYCO</name>
<comment type="caution">
    <text evidence="3">The sequence shown here is derived from an EMBL/GenBank/DDBJ whole genome shotgun (WGS) entry which is preliminary data.</text>
</comment>
<evidence type="ECO:0000313" key="3">
    <source>
        <dbReference type="EMBL" id="MEX3737926.1"/>
    </source>
</evidence>
<feature type="transmembrane region" description="Helical" evidence="1">
    <location>
        <begin position="615"/>
        <end position="634"/>
    </location>
</feature>
<evidence type="ECO:0000313" key="4">
    <source>
        <dbReference type="Proteomes" id="UP001558474"/>
    </source>
</evidence>
<gene>
    <name evidence="3" type="ORF">ABFW12_06720</name>
</gene>
<reference evidence="3 4" key="1">
    <citation type="submission" date="2024-04" db="EMBL/GenBank/DDBJ databases">
        <title>Genomic Markers of Mycobacteria.</title>
        <authorList>
            <person name="Soliman M.S."/>
            <person name="Elkholy A."/>
            <person name="Soliman N.S."/>
            <person name="Abbas A."/>
            <person name="Khayrat S."/>
            <person name="Shawky S."/>
        </authorList>
    </citation>
    <scope>NUCLEOTIDE SEQUENCE [LARGE SCALE GENOMIC DNA]</scope>
    <source>
        <strain evidence="3 4">Egy-CU-AM5</strain>
    </source>
</reference>
<dbReference type="Proteomes" id="UP001558474">
    <property type="component" value="Unassembled WGS sequence"/>
</dbReference>
<keyword evidence="2" id="KW-0732">Signal</keyword>
<accession>A0ABV3V935</accession>
<protein>
    <recommendedName>
        <fullName evidence="5">Cellulose synthase</fullName>
    </recommendedName>
</protein>
<dbReference type="RefSeq" id="WP_368572660.1">
    <property type="nucleotide sequence ID" value="NZ_JBDLOU010000010.1"/>
</dbReference>
<keyword evidence="1" id="KW-0812">Transmembrane</keyword>
<evidence type="ECO:0008006" key="5">
    <source>
        <dbReference type="Google" id="ProtNLM"/>
    </source>
</evidence>
<evidence type="ECO:0000256" key="1">
    <source>
        <dbReference type="SAM" id="Phobius"/>
    </source>
</evidence>
<keyword evidence="4" id="KW-1185">Reference proteome</keyword>
<evidence type="ECO:0000256" key="2">
    <source>
        <dbReference type="SAM" id="SignalP"/>
    </source>
</evidence>
<organism evidence="3 4">
    <name type="scientific">Mycolicibacterium porcinum</name>
    <dbReference type="NCBI Taxonomy" id="39693"/>
    <lineage>
        <taxon>Bacteria</taxon>
        <taxon>Bacillati</taxon>
        <taxon>Actinomycetota</taxon>
        <taxon>Actinomycetes</taxon>
        <taxon>Mycobacteriales</taxon>
        <taxon>Mycobacteriaceae</taxon>
        <taxon>Mycolicibacterium</taxon>
    </lineage>
</organism>
<feature type="chain" id="PRO_5045807947" description="Cellulose synthase" evidence="2">
    <location>
        <begin position="28"/>
        <end position="642"/>
    </location>
</feature>
<proteinExistence type="predicted"/>
<sequence length="642" mass="66868">MTVRISRLFAAALVVTAVTVMPGTAVAAPGDDPSLVSSPTLNLRTLGVPPDIALYGVNGSQTLTIPVPRGLVPAELAATVQLPVNVRGGTLEVTQDQRVVSRVPLPPDQAPITIPLAGARVVENAVTVQLTSYLTVPDGYCAYDPTNPLRLIDSDVRFTGIEQSPTVIADFLPPVLSKLTLFVPPDPSQSESDAALRISTAVVARYGAQRPAIDIVTTDGGPVAPPQPLERQVIVREGDPAGLSLQGPNVVPALLISGPAGEVTNQARLLSSDISQLAVQSKAVVGPLSNTPQLPSDHTTIRQLGQPGVNATALVNPRVTVPLDQTRLGRAAHNVRIHLQGSYTPLPASIAGQVVVGIGGQTIDRWPTEAGGRIDRWIDVPDRLLQRYTNVDIAVQAAGNTGRCGEFQPITLTIDGETPVESTLAKPPVPAGFQSLPQALMPRVVVGMDPGFANLRRAVQILTGLQRLSSRPFDAEVRSIPDAVASANPALLISPDGWDDARIALPVAVDADGVITVENVDGSGNSSTLTLDPKVGFGSLQTVYTGGRSVLVATSSKAPQELDRLLSWLGGDVSRWSGLSGNAALAMPGRDPFTLTTPAAEPETATGPEHKSLRLWAGAGAVVLAALGAGLVAWRGRSRGTS</sequence>
<keyword evidence="1" id="KW-0472">Membrane</keyword>
<feature type="signal peptide" evidence="2">
    <location>
        <begin position="1"/>
        <end position="27"/>
    </location>
</feature>